<organism evidence="1 2">
    <name type="scientific">Araneus ventricosus</name>
    <name type="common">Orbweaver spider</name>
    <name type="synonym">Epeira ventricosa</name>
    <dbReference type="NCBI Taxonomy" id="182803"/>
    <lineage>
        <taxon>Eukaryota</taxon>
        <taxon>Metazoa</taxon>
        <taxon>Ecdysozoa</taxon>
        <taxon>Arthropoda</taxon>
        <taxon>Chelicerata</taxon>
        <taxon>Arachnida</taxon>
        <taxon>Araneae</taxon>
        <taxon>Araneomorphae</taxon>
        <taxon>Entelegynae</taxon>
        <taxon>Araneoidea</taxon>
        <taxon>Araneidae</taxon>
        <taxon>Araneus</taxon>
    </lineage>
</organism>
<proteinExistence type="predicted"/>
<name>A0A4Y2FHE5_ARAVE</name>
<dbReference type="AlphaFoldDB" id="A0A4Y2FHE5"/>
<accession>A0A4Y2FHE5</accession>
<evidence type="ECO:0000313" key="1">
    <source>
        <dbReference type="EMBL" id="GBM40892.1"/>
    </source>
</evidence>
<dbReference type="EMBL" id="BGPR01000947">
    <property type="protein sequence ID" value="GBM40892.1"/>
    <property type="molecule type" value="Genomic_DNA"/>
</dbReference>
<comment type="caution">
    <text evidence="1">The sequence shown here is derived from an EMBL/GenBank/DDBJ whole genome shotgun (WGS) entry which is preliminary data.</text>
</comment>
<protein>
    <submittedName>
        <fullName evidence="1">Uncharacterized protein</fullName>
    </submittedName>
</protein>
<keyword evidence="2" id="KW-1185">Reference proteome</keyword>
<sequence length="120" mass="14084">MQMQVREISRKAQTLFSKEGYHHLLYYHRGSYITKVGWLMLLAFSLSRSGFWSDGNGKGTPIYTWMNSAREELHLFNILHGILHCYLPPHDKVRDEYAKVREARHTYNLQNKSRGVQSNA</sequence>
<evidence type="ECO:0000313" key="2">
    <source>
        <dbReference type="Proteomes" id="UP000499080"/>
    </source>
</evidence>
<gene>
    <name evidence="1" type="ORF">AVEN_234029_1</name>
</gene>
<dbReference type="Proteomes" id="UP000499080">
    <property type="component" value="Unassembled WGS sequence"/>
</dbReference>
<reference evidence="1 2" key="1">
    <citation type="journal article" date="2019" name="Sci. Rep.">
        <title>Orb-weaving spider Araneus ventricosus genome elucidates the spidroin gene catalogue.</title>
        <authorList>
            <person name="Kono N."/>
            <person name="Nakamura H."/>
            <person name="Ohtoshi R."/>
            <person name="Moran D.A.P."/>
            <person name="Shinohara A."/>
            <person name="Yoshida Y."/>
            <person name="Fujiwara M."/>
            <person name="Mori M."/>
            <person name="Tomita M."/>
            <person name="Arakawa K."/>
        </authorList>
    </citation>
    <scope>NUCLEOTIDE SEQUENCE [LARGE SCALE GENOMIC DNA]</scope>
</reference>